<evidence type="ECO:0000313" key="3">
    <source>
        <dbReference type="Proteomes" id="UP000252519"/>
    </source>
</evidence>
<keyword evidence="1" id="KW-0732">Signal</keyword>
<evidence type="ECO:0000256" key="1">
    <source>
        <dbReference type="SAM" id="SignalP"/>
    </source>
</evidence>
<dbReference type="EMBL" id="JOJR01000512">
    <property type="protein sequence ID" value="RCN36939.1"/>
    <property type="molecule type" value="Genomic_DNA"/>
</dbReference>
<name>A0A368G117_ANCCA</name>
<feature type="chain" id="PRO_5016892448" description="Surfactant protein B" evidence="1">
    <location>
        <begin position="20"/>
        <end position="121"/>
    </location>
</feature>
<gene>
    <name evidence="2" type="ORF">ANCCAN_17180</name>
</gene>
<comment type="caution">
    <text evidence="2">The sequence shown here is derived from an EMBL/GenBank/DDBJ whole genome shotgun (WGS) entry which is preliminary data.</text>
</comment>
<dbReference type="Proteomes" id="UP000252519">
    <property type="component" value="Unassembled WGS sequence"/>
</dbReference>
<organism evidence="2 3">
    <name type="scientific">Ancylostoma caninum</name>
    <name type="common">Dog hookworm</name>
    <dbReference type="NCBI Taxonomy" id="29170"/>
    <lineage>
        <taxon>Eukaryota</taxon>
        <taxon>Metazoa</taxon>
        <taxon>Ecdysozoa</taxon>
        <taxon>Nematoda</taxon>
        <taxon>Chromadorea</taxon>
        <taxon>Rhabditida</taxon>
        <taxon>Rhabditina</taxon>
        <taxon>Rhabditomorpha</taxon>
        <taxon>Strongyloidea</taxon>
        <taxon>Ancylostomatidae</taxon>
        <taxon>Ancylostomatinae</taxon>
        <taxon>Ancylostoma</taxon>
    </lineage>
</organism>
<reference evidence="2 3" key="1">
    <citation type="submission" date="2014-10" db="EMBL/GenBank/DDBJ databases">
        <title>Draft genome of the hookworm Ancylostoma caninum.</title>
        <authorList>
            <person name="Mitreva M."/>
        </authorList>
    </citation>
    <scope>NUCLEOTIDE SEQUENCE [LARGE SCALE GENOMIC DNA]</scope>
    <source>
        <strain evidence="2 3">Baltimore</strain>
    </source>
</reference>
<evidence type="ECO:0008006" key="4">
    <source>
        <dbReference type="Google" id="ProtNLM"/>
    </source>
</evidence>
<dbReference type="AlphaFoldDB" id="A0A368G117"/>
<keyword evidence="3" id="KW-1185">Reference proteome</keyword>
<protein>
    <recommendedName>
        <fullName evidence="4">Surfactant protein B</fullName>
    </recommendedName>
</protein>
<sequence>MLFSLIISCSLAAAAMTSCSTPATWGNCQCPEDMAQGIYQLVTRFTGPAIIEKLKAVAESEKKSGKTCTDARAAILKAGCKMVKPEMIANIFKLCKAKISVDEWRCAKTSTPNLILWDKYD</sequence>
<evidence type="ECO:0000313" key="2">
    <source>
        <dbReference type="EMBL" id="RCN36939.1"/>
    </source>
</evidence>
<feature type="signal peptide" evidence="1">
    <location>
        <begin position="1"/>
        <end position="19"/>
    </location>
</feature>
<accession>A0A368G117</accession>
<proteinExistence type="predicted"/>